<keyword evidence="2" id="KW-1185">Reference proteome</keyword>
<dbReference type="Proteomes" id="UP000292082">
    <property type="component" value="Unassembled WGS sequence"/>
</dbReference>
<name>A0A4Q9Q6D8_9APHY</name>
<protein>
    <submittedName>
        <fullName evidence="1">Uncharacterized protein</fullName>
    </submittedName>
</protein>
<dbReference type="EMBL" id="ML145091">
    <property type="protein sequence ID" value="TBU62895.1"/>
    <property type="molecule type" value="Genomic_DNA"/>
</dbReference>
<organism evidence="1 2">
    <name type="scientific">Dichomitus squalens</name>
    <dbReference type="NCBI Taxonomy" id="114155"/>
    <lineage>
        <taxon>Eukaryota</taxon>
        <taxon>Fungi</taxon>
        <taxon>Dikarya</taxon>
        <taxon>Basidiomycota</taxon>
        <taxon>Agaricomycotina</taxon>
        <taxon>Agaricomycetes</taxon>
        <taxon>Polyporales</taxon>
        <taxon>Polyporaceae</taxon>
        <taxon>Dichomitus</taxon>
    </lineage>
</organism>
<sequence>MDTGNGRETHVPKGLRRLLLPLPTAWLVSAFVEARRLVMLIEWSADAQDADPYPDIDDSAIQRSSDRARFRIVDGGSKCVRRLSGLGCVQALQICPGVLILQDTILGDAVPSYAHG</sequence>
<gene>
    <name evidence="1" type="ORF">BD310DRAFT_917356</name>
</gene>
<dbReference type="AlphaFoldDB" id="A0A4Q9Q6D8"/>
<reference evidence="1 2" key="1">
    <citation type="submission" date="2019-01" db="EMBL/GenBank/DDBJ databases">
        <title>Draft genome sequences of three monokaryotic isolates of the white-rot basidiomycete fungus Dichomitus squalens.</title>
        <authorList>
            <consortium name="DOE Joint Genome Institute"/>
            <person name="Lopez S.C."/>
            <person name="Andreopoulos B."/>
            <person name="Pangilinan J."/>
            <person name="Lipzen A."/>
            <person name="Riley R."/>
            <person name="Ahrendt S."/>
            <person name="Ng V."/>
            <person name="Barry K."/>
            <person name="Daum C."/>
            <person name="Grigoriev I.V."/>
            <person name="Hilden K.S."/>
            <person name="Makela M.R."/>
            <person name="de Vries R.P."/>
        </authorList>
    </citation>
    <scope>NUCLEOTIDE SEQUENCE [LARGE SCALE GENOMIC DNA]</scope>
    <source>
        <strain evidence="1 2">CBS 464.89</strain>
    </source>
</reference>
<proteinExistence type="predicted"/>
<evidence type="ECO:0000313" key="1">
    <source>
        <dbReference type="EMBL" id="TBU62895.1"/>
    </source>
</evidence>
<accession>A0A4Q9Q6D8</accession>
<evidence type="ECO:0000313" key="2">
    <source>
        <dbReference type="Proteomes" id="UP000292082"/>
    </source>
</evidence>